<dbReference type="Pfam" id="PF05042">
    <property type="entry name" value="Caleosin"/>
    <property type="match status" value="1"/>
</dbReference>
<feature type="non-terminal residue" evidence="3">
    <location>
        <position position="171"/>
    </location>
</feature>
<dbReference type="OrthoDB" id="640742at2759"/>
<reference evidence="3 4" key="1">
    <citation type="journal article" date="2013" name="BMC Genomics">
        <title>The miniature genome of a carnivorous plant Genlisea aurea contains a low number of genes and short non-coding sequences.</title>
        <authorList>
            <person name="Leushkin E.V."/>
            <person name="Sutormin R.A."/>
            <person name="Nabieva E.R."/>
            <person name="Penin A.A."/>
            <person name="Kondrashov A.S."/>
            <person name="Logacheva M.D."/>
        </authorList>
    </citation>
    <scope>NUCLEOTIDE SEQUENCE [LARGE SCALE GENOMIC DNA]</scope>
</reference>
<keyword evidence="2" id="KW-0472">Membrane</keyword>
<keyword evidence="2" id="KW-0812">Transmembrane</keyword>
<organism evidence="3 4">
    <name type="scientific">Genlisea aurea</name>
    <dbReference type="NCBI Taxonomy" id="192259"/>
    <lineage>
        <taxon>Eukaryota</taxon>
        <taxon>Viridiplantae</taxon>
        <taxon>Streptophyta</taxon>
        <taxon>Embryophyta</taxon>
        <taxon>Tracheophyta</taxon>
        <taxon>Spermatophyta</taxon>
        <taxon>Magnoliopsida</taxon>
        <taxon>eudicotyledons</taxon>
        <taxon>Gunneridae</taxon>
        <taxon>Pentapetalae</taxon>
        <taxon>asterids</taxon>
        <taxon>lamiids</taxon>
        <taxon>Lamiales</taxon>
        <taxon>Lentibulariaceae</taxon>
        <taxon>Genlisea</taxon>
    </lineage>
</organism>
<dbReference type="Proteomes" id="UP000015453">
    <property type="component" value="Unassembled WGS sequence"/>
</dbReference>
<keyword evidence="4" id="KW-1185">Reference proteome</keyword>
<evidence type="ECO:0000313" key="3">
    <source>
        <dbReference type="EMBL" id="EPS70602.1"/>
    </source>
</evidence>
<dbReference type="EMBL" id="AUSU01001623">
    <property type="protein sequence ID" value="EPS70602.1"/>
    <property type="molecule type" value="Genomic_DNA"/>
</dbReference>
<dbReference type="GO" id="GO:0005509">
    <property type="term" value="F:calcium ion binding"/>
    <property type="evidence" value="ECO:0007669"/>
    <property type="project" value="TreeGrafter"/>
</dbReference>
<proteinExistence type="inferred from homology"/>
<name>S8EDH9_9LAMI</name>
<accession>S8EDH9</accession>
<comment type="caution">
    <text evidence="3">The sequence shown here is derived from an EMBL/GenBank/DDBJ whole genome shotgun (WGS) entry which is preliminary data.</text>
</comment>
<dbReference type="AlphaFoldDB" id="S8EDH9"/>
<comment type="similarity">
    <text evidence="1">Belongs to the caleosin family.</text>
</comment>
<keyword evidence="2" id="KW-1133">Transmembrane helix</keyword>
<dbReference type="InterPro" id="IPR007736">
    <property type="entry name" value="Caleosin-related"/>
</dbReference>
<protein>
    <recommendedName>
        <fullName evidence="5">Caleosin</fullName>
    </recommendedName>
</protein>
<evidence type="ECO:0000256" key="2">
    <source>
        <dbReference type="SAM" id="Phobius"/>
    </source>
</evidence>
<dbReference type="PANTHER" id="PTHR31495:SF1">
    <property type="entry name" value="INACTIVE PEROXYGENASE-LIKE PROTEIN-RELATED"/>
    <property type="match status" value="1"/>
</dbReference>
<dbReference type="PANTHER" id="PTHR31495">
    <property type="entry name" value="PEROXYGENASE 3-RELATED"/>
    <property type="match status" value="1"/>
</dbReference>
<evidence type="ECO:0000313" key="4">
    <source>
        <dbReference type="Proteomes" id="UP000015453"/>
    </source>
</evidence>
<evidence type="ECO:0000256" key="1">
    <source>
        <dbReference type="ARBA" id="ARBA00006765"/>
    </source>
</evidence>
<dbReference type="GO" id="GO:0004497">
    <property type="term" value="F:monooxygenase activity"/>
    <property type="evidence" value="ECO:0007669"/>
    <property type="project" value="TreeGrafter"/>
</dbReference>
<feature type="non-terminal residue" evidence="3">
    <location>
        <position position="1"/>
    </location>
</feature>
<sequence length="171" mass="19027">SALQKHVLFFDRDGDGIIYPSETFRGFRAIGSGVLLSSVAAAFIHLALSRKTRPGKGFSPSFPIEVSNITMGKHSSDSGVYDEHGRQKFEEIFARHARTHRDALTGSEVEGFMKSNREPSDYGGWVAALAEWKILYLLCKDENGLLHKHKVRGALDGTLFQEMEKEVSAKK</sequence>
<gene>
    <name evidence="3" type="ORF">M569_04163</name>
</gene>
<evidence type="ECO:0008006" key="5">
    <source>
        <dbReference type="Google" id="ProtNLM"/>
    </source>
</evidence>
<feature type="transmembrane region" description="Helical" evidence="2">
    <location>
        <begin position="29"/>
        <end position="48"/>
    </location>
</feature>